<keyword evidence="5 6" id="KW-0472">Membrane</keyword>
<dbReference type="EMBL" id="DWXG01000052">
    <property type="protein sequence ID" value="HJB98302.1"/>
    <property type="molecule type" value="Genomic_DNA"/>
</dbReference>
<keyword evidence="2" id="KW-1003">Cell membrane</keyword>
<dbReference type="Pfam" id="PF01943">
    <property type="entry name" value="Polysacc_synt"/>
    <property type="match status" value="1"/>
</dbReference>
<evidence type="ECO:0000256" key="6">
    <source>
        <dbReference type="SAM" id="Phobius"/>
    </source>
</evidence>
<feature type="transmembrane region" description="Helical" evidence="6">
    <location>
        <begin position="55"/>
        <end position="77"/>
    </location>
</feature>
<dbReference type="InterPro" id="IPR024923">
    <property type="entry name" value="PG_synth_SpoVB"/>
</dbReference>
<keyword evidence="3 6" id="KW-0812">Transmembrane</keyword>
<sequence>MRVQSRRKSHGQSFLQGALVLTAGMALVKILGALFKIPLTYAVGEYGIGLFNTAYHFYGPVFSLATTGFPVAVSRLVSENSSLGRWNDARQVKRVAMPLFLGFGAVGMTAMVLLAPWYCRLVPGAAYALLPMLVLAPAVLFACASSVYRGYYEGMRNMVPTAFSQILEALCKLGLGLFAAGFTVAWGREAYALHGSVLGVVPAGEDEAQFLILSLGTAAAMLGVTVGSLFSLLYVGLRFHFHGDGTVPRLFRESPPARSFRETAKRLLAMTTPLAVGSAISSVAGLLDATLLQGRIAWVLERYPQRFLAACGKALPGVYQENPSSIPTYLYGCYTLAMTVYLLVPGVTQALGVSALPSVTGAWARKNFPELRGKMEAVVRVAAMFCCPAGLGLAALSRPLTVLLYGEGASTALVAPCLDLLGIASLPAAMCGPLSSMLQAVGRADLTSKLLLAAMGIKLGASWVLCGIPEVHILGAPLGTLLCYAFLAISQCLCLCRVTKVRLSLRSVFLRPLACAFLCGATARLTWNWMASVLPSGRAGQAAAVLGGILWGAAMYLVSLLLSRGIGKNDLLFLPQGQKIAKMLEKQGWI</sequence>
<proteinExistence type="predicted"/>
<dbReference type="GO" id="GO:0005886">
    <property type="term" value="C:plasma membrane"/>
    <property type="evidence" value="ECO:0007669"/>
    <property type="project" value="UniProtKB-SubCell"/>
</dbReference>
<dbReference type="CDD" id="cd13124">
    <property type="entry name" value="MATE_SpoVB_like"/>
    <property type="match status" value="1"/>
</dbReference>
<feature type="transmembrane region" description="Helical" evidence="6">
    <location>
        <begin position="377"/>
        <end position="396"/>
    </location>
</feature>
<keyword evidence="4 6" id="KW-1133">Transmembrane helix</keyword>
<feature type="transmembrane region" description="Helical" evidence="6">
    <location>
        <begin position="329"/>
        <end position="356"/>
    </location>
</feature>
<feature type="transmembrane region" description="Helical" evidence="6">
    <location>
        <begin position="267"/>
        <end position="287"/>
    </location>
</feature>
<evidence type="ECO:0000313" key="8">
    <source>
        <dbReference type="Proteomes" id="UP000826793"/>
    </source>
</evidence>
<feature type="transmembrane region" description="Helical" evidence="6">
    <location>
        <begin position="208"/>
        <end position="235"/>
    </location>
</feature>
<evidence type="ECO:0000256" key="4">
    <source>
        <dbReference type="ARBA" id="ARBA00022989"/>
    </source>
</evidence>
<dbReference type="PIRSF" id="PIRSF038958">
    <property type="entry name" value="PG_synth_SpoVB"/>
    <property type="match status" value="1"/>
</dbReference>
<dbReference type="AlphaFoldDB" id="A0A9D2MWZ7"/>
<accession>A0A9D2MWZ7</accession>
<reference evidence="7" key="1">
    <citation type="journal article" date="2021" name="PeerJ">
        <title>Extensive microbial diversity within the chicken gut microbiome revealed by metagenomics and culture.</title>
        <authorList>
            <person name="Gilroy R."/>
            <person name="Ravi A."/>
            <person name="Getino M."/>
            <person name="Pursley I."/>
            <person name="Horton D.L."/>
            <person name="Alikhan N.F."/>
            <person name="Baker D."/>
            <person name="Gharbi K."/>
            <person name="Hall N."/>
            <person name="Watson M."/>
            <person name="Adriaenssens E.M."/>
            <person name="Foster-Nyarko E."/>
            <person name="Jarju S."/>
            <person name="Secka A."/>
            <person name="Antonio M."/>
            <person name="Oren A."/>
            <person name="Chaudhuri R.R."/>
            <person name="La Ragione R."/>
            <person name="Hildebrand F."/>
            <person name="Pallen M.J."/>
        </authorList>
    </citation>
    <scope>NUCLEOTIDE SEQUENCE</scope>
    <source>
        <strain evidence="7">CHK185-1770</strain>
    </source>
</reference>
<feature type="transmembrane region" description="Helical" evidence="6">
    <location>
        <begin position="169"/>
        <end position="188"/>
    </location>
</feature>
<evidence type="ECO:0000313" key="7">
    <source>
        <dbReference type="EMBL" id="HJB98302.1"/>
    </source>
</evidence>
<comment type="subcellular location">
    <subcellularLocation>
        <location evidence="1">Cell membrane</location>
        <topology evidence="1">Multi-pass membrane protein</topology>
    </subcellularLocation>
</comment>
<name>A0A9D2MWZ7_9FIRM</name>
<organism evidence="7 8">
    <name type="scientific">Candidatus Acutalibacter pullicola</name>
    <dbReference type="NCBI Taxonomy" id="2838417"/>
    <lineage>
        <taxon>Bacteria</taxon>
        <taxon>Bacillati</taxon>
        <taxon>Bacillota</taxon>
        <taxon>Clostridia</taxon>
        <taxon>Eubacteriales</taxon>
        <taxon>Acutalibacteraceae</taxon>
        <taxon>Acutalibacter</taxon>
    </lineage>
</organism>
<feature type="transmembrane region" description="Helical" evidence="6">
    <location>
        <begin position="508"/>
        <end position="527"/>
    </location>
</feature>
<feature type="transmembrane region" description="Helical" evidence="6">
    <location>
        <begin position="98"/>
        <end position="118"/>
    </location>
</feature>
<protein>
    <submittedName>
        <fullName evidence="7">Polysaccharide biosynthesis protein</fullName>
    </submittedName>
</protein>
<feature type="transmembrane region" description="Helical" evidence="6">
    <location>
        <begin position="408"/>
        <end position="429"/>
    </location>
</feature>
<feature type="transmembrane region" description="Helical" evidence="6">
    <location>
        <begin position="12"/>
        <end position="35"/>
    </location>
</feature>
<dbReference type="InterPro" id="IPR050833">
    <property type="entry name" value="Poly_Biosynth_Transport"/>
</dbReference>
<dbReference type="Proteomes" id="UP000826793">
    <property type="component" value="Unassembled WGS sequence"/>
</dbReference>
<evidence type="ECO:0000256" key="5">
    <source>
        <dbReference type="ARBA" id="ARBA00023136"/>
    </source>
</evidence>
<evidence type="ECO:0000256" key="3">
    <source>
        <dbReference type="ARBA" id="ARBA00022692"/>
    </source>
</evidence>
<dbReference type="PANTHER" id="PTHR30250">
    <property type="entry name" value="PST FAMILY PREDICTED COLANIC ACID TRANSPORTER"/>
    <property type="match status" value="1"/>
</dbReference>
<feature type="transmembrane region" description="Helical" evidence="6">
    <location>
        <begin position="124"/>
        <end position="148"/>
    </location>
</feature>
<comment type="caution">
    <text evidence="7">The sequence shown here is derived from an EMBL/GenBank/DDBJ whole genome shotgun (WGS) entry which is preliminary data.</text>
</comment>
<evidence type="ECO:0000256" key="2">
    <source>
        <dbReference type="ARBA" id="ARBA00022475"/>
    </source>
</evidence>
<dbReference type="PANTHER" id="PTHR30250:SF21">
    <property type="entry name" value="LIPID II FLIPPASE MURJ"/>
    <property type="match status" value="1"/>
</dbReference>
<feature type="transmembrane region" description="Helical" evidence="6">
    <location>
        <begin position="539"/>
        <end position="562"/>
    </location>
</feature>
<gene>
    <name evidence="7" type="ORF">H9710_06955</name>
</gene>
<feature type="transmembrane region" description="Helical" evidence="6">
    <location>
        <begin position="474"/>
        <end position="496"/>
    </location>
</feature>
<evidence type="ECO:0000256" key="1">
    <source>
        <dbReference type="ARBA" id="ARBA00004651"/>
    </source>
</evidence>
<reference evidence="7" key="2">
    <citation type="submission" date="2021-04" db="EMBL/GenBank/DDBJ databases">
        <authorList>
            <person name="Gilroy R."/>
        </authorList>
    </citation>
    <scope>NUCLEOTIDE SEQUENCE</scope>
    <source>
        <strain evidence="7">CHK185-1770</strain>
    </source>
</reference>
<feature type="transmembrane region" description="Helical" evidence="6">
    <location>
        <begin position="450"/>
        <end position="468"/>
    </location>
</feature>
<dbReference type="InterPro" id="IPR002797">
    <property type="entry name" value="Polysacc_synth"/>
</dbReference>